<organism evidence="1 2">
    <name type="scientific">Paraburkholderia phenoliruptrix</name>
    <dbReference type="NCBI Taxonomy" id="252970"/>
    <lineage>
        <taxon>Bacteria</taxon>
        <taxon>Pseudomonadati</taxon>
        <taxon>Pseudomonadota</taxon>
        <taxon>Betaproteobacteria</taxon>
        <taxon>Burkholderiales</taxon>
        <taxon>Burkholderiaceae</taxon>
        <taxon>Paraburkholderia</taxon>
    </lineage>
</organism>
<dbReference type="AlphaFoldDB" id="A0A6J5A6J8"/>
<evidence type="ECO:0000313" key="1">
    <source>
        <dbReference type="EMBL" id="CAB3655972.1"/>
    </source>
</evidence>
<evidence type="ECO:0000313" key="2">
    <source>
        <dbReference type="Proteomes" id="UP000494249"/>
    </source>
</evidence>
<dbReference type="Proteomes" id="UP000494249">
    <property type="component" value="Unassembled WGS sequence"/>
</dbReference>
<dbReference type="InterPro" id="IPR021853">
    <property type="entry name" value="DUF3460"/>
</dbReference>
<reference evidence="1 2" key="1">
    <citation type="submission" date="2020-04" db="EMBL/GenBank/DDBJ databases">
        <authorList>
            <person name="De Canck E."/>
        </authorList>
    </citation>
    <scope>NUCLEOTIDE SEQUENCE [LARGE SCALE GENOMIC DNA]</scope>
    <source>
        <strain evidence="1 2">LMG 22037</strain>
    </source>
</reference>
<evidence type="ECO:0008006" key="3">
    <source>
        <dbReference type="Google" id="ProtNLM"/>
    </source>
</evidence>
<dbReference type="Pfam" id="PF11943">
    <property type="entry name" value="DUF3460"/>
    <property type="match status" value="1"/>
</dbReference>
<accession>A0A6J5A6J8</accession>
<name>A0A6J5A6J8_9BURK</name>
<protein>
    <recommendedName>
        <fullName evidence="3">DUF3460 family protein</fullName>
    </recommendedName>
</protein>
<dbReference type="EMBL" id="CADIKB010000003">
    <property type="protein sequence ID" value="CAB3655972.1"/>
    <property type="molecule type" value="Genomic_DNA"/>
</dbReference>
<gene>
    <name evidence="1" type="ORF">LMG22037_01229</name>
</gene>
<proteinExistence type="predicted"/>
<sequence>MKFFNRSPNAHSVTNAGFYLSPFEQFLNQYKATHPDVDREQMAGRALLWDKIPMTTQTTDEPYGKNRLAQPGYVYYIQRRRLAAVAIFARRSRHFGVESRDGGSFPGHPCHARAPREAVRAACHATRTSPRCGFRKCDVQ</sequence>
<dbReference type="RefSeq" id="WP_035477327.1">
    <property type="nucleotide sequence ID" value="NZ_CADFGL010000004.1"/>
</dbReference>